<dbReference type="Pfam" id="PF14414">
    <property type="entry name" value="WHH"/>
    <property type="match status" value="1"/>
</dbReference>
<reference evidence="1 2" key="1">
    <citation type="journal article" date="2011" name="Stand. Genomic Sci.">
        <title>Complete genome sequence of the gliding freshwater bacterium Fluviicola taffensis type strain (RW262).</title>
        <authorList>
            <person name="Woyke T."/>
            <person name="Chertkov O."/>
            <person name="Lapidus A."/>
            <person name="Nolan M."/>
            <person name="Lucas S."/>
            <person name="Del Rio T.G."/>
            <person name="Tice H."/>
            <person name="Cheng J.F."/>
            <person name="Tapia R."/>
            <person name="Han C."/>
            <person name="Goodwin L."/>
            <person name="Pitluck S."/>
            <person name="Liolios K."/>
            <person name="Pagani I."/>
            <person name="Ivanova N."/>
            <person name="Huntemann M."/>
            <person name="Mavromatis K."/>
            <person name="Mikhailova N."/>
            <person name="Pati A."/>
            <person name="Chen A."/>
            <person name="Palaniappan K."/>
            <person name="Land M."/>
            <person name="Hauser L."/>
            <person name="Brambilla E.M."/>
            <person name="Rohde M."/>
            <person name="Mwirichia R."/>
            <person name="Sikorski J."/>
            <person name="Tindall B.J."/>
            <person name="Goker M."/>
            <person name="Bristow J."/>
            <person name="Eisen J.A."/>
            <person name="Markowitz V."/>
            <person name="Hugenholtz P."/>
            <person name="Klenk H.P."/>
            <person name="Kyrpides N.C."/>
        </authorList>
    </citation>
    <scope>NUCLEOTIDE SEQUENCE [LARGE SCALE GENOMIC DNA]</scope>
    <source>
        <strain evidence="2">DSM 16823 / RW262 / RW262</strain>
    </source>
</reference>
<dbReference type="AlphaFoldDB" id="F2IDG5"/>
<sequence>MVKVVDGVVNGAGNVVPSSLITKLTQQGATKLKAWTSSKTLNYKSLLGTNHTGVTAEAKIFEDLESAIGNKNVLATIEDGQGRLSVVLERPGQTHQVVSVHPTSTGELKMTTFEPAYNPNLNTNIPVPASANKLVPDYIGTQYMHPLQGNTVVKIKMSGNRATDFVRSRQQLGISIADEQSSLYTWHHMDDFEIINGEAYCTMQLVQKTAHQGTGVFGMAHSGSASQWRSYFGSGY</sequence>
<accession>F2IDG5</accession>
<dbReference type="KEGG" id="fte:Fluta_0332"/>
<reference evidence="2" key="2">
    <citation type="submission" date="2011-02" db="EMBL/GenBank/DDBJ databases">
        <title>The complete genome of Fluviicola taffensis DSM 16823.</title>
        <authorList>
            <consortium name="US DOE Joint Genome Institute (JGI-PGF)"/>
            <person name="Lucas S."/>
            <person name="Copeland A."/>
            <person name="Lapidus A."/>
            <person name="Bruce D."/>
            <person name="Goodwin L."/>
            <person name="Pitluck S."/>
            <person name="Kyrpides N."/>
            <person name="Mavromatis K."/>
            <person name="Ivanova N."/>
            <person name="Mikhailova N."/>
            <person name="Pagani I."/>
            <person name="Chertkov O."/>
            <person name="Detter J.C."/>
            <person name="Han C."/>
            <person name="Tapia R."/>
            <person name="Land M."/>
            <person name="Hauser L."/>
            <person name="Markowitz V."/>
            <person name="Cheng J.-F."/>
            <person name="Hugenholtz P."/>
            <person name="Woyke T."/>
            <person name="Wu D."/>
            <person name="Tindall B."/>
            <person name="Pomrenke H.G."/>
            <person name="Brambilla E."/>
            <person name="Klenk H.-P."/>
            <person name="Eisen J.A."/>
        </authorList>
    </citation>
    <scope>NUCLEOTIDE SEQUENCE [LARGE SCALE GENOMIC DNA]</scope>
    <source>
        <strain evidence="2">DSM 16823 / RW262 / RW262</strain>
    </source>
</reference>
<dbReference type="STRING" id="755732.Fluta_0332"/>
<dbReference type="EMBL" id="CP002542">
    <property type="protein sequence ID" value="AEA42341.1"/>
    <property type="molecule type" value="Genomic_DNA"/>
</dbReference>
<organism evidence="1 2">
    <name type="scientific">Fluviicola taffensis (strain DSM 16823 / NCIMB 13979 / RW262)</name>
    <dbReference type="NCBI Taxonomy" id="755732"/>
    <lineage>
        <taxon>Bacteria</taxon>
        <taxon>Pseudomonadati</taxon>
        <taxon>Bacteroidota</taxon>
        <taxon>Flavobacteriia</taxon>
        <taxon>Flavobacteriales</taxon>
        <taxon>Crocinitomicaceae</taxon>
        <taxon>Fluviicola</taxon>
    </lineage>
</organism>
<evidence type="ECO:0000313" key="1">
    <source>
        <dbReference type="EMBL" id="AEA42341.1"/>
    </source>
</evidence>
<dbReference type="Proteomes" id="UP000007463">
    <property type="component" value="Chromosome"/>
</dbReference>
<name>F2IDG5_FLUTR</name>
<dbReference type="InterPro" id="IPR032869">
    <property type="entry name" value="WHH_dom_containing"/>
</dbReference>
<gene>
    <name evidence="1" type="ordered locus">Fluta_0332</name>
</gene>
<evidence type="ECO:0000313" key="2">
    <source>
        <dbReference type="Proteomes" id="UP000007463"/>
    </source>
</evidence>
<protein>
    <submittedName>
        <fullName evidence="1">Uncharacterized protein</fullName>
    </submittedName>
</protein>
<keyword evidence="2" id="KW-1185">Reference proteome</keyword>
<dbReference type="HOGENOM" id="CLU_1174025_0_0_10"/>
<proteinExistence type="predicted"/>